<evidence type="ECO:0000256" key="1">
    <source>
        <dbReference type="SAM" id="MobiDB-lite"/>
    </source>
</evidence>
<name>A0A2K3K0S5_TRIPR</name>
<evidence type="ECO:0000313" key="2">
    <source>
        <dbReference type="EMBL" id="PNX59830.1"/>
    </source>
</evidence>
<accession>A0A2K3K0S5</accession>
<sequence>TNGTPFDIEFEKEVCVFSCQGIIIDGDNCCVPGIQWHDRSDDNDDTGDHHDDDAGNDHDFDDEAYM</sequence>
<organism evidence="2 3">
    <name type="scientific">Trifolium pratense</name>
    <name type="common">Red clover</name>
    <dbReference type="NCBI Taxonomy" id="57577"/>
    <lineage>
        <taxon>Eukaryota</taxon>
        <taxon>Viridiplantae</taxon>
        <taxon>Streptophyta</taxon>
        <taxon>Embryophyta</taxon>
        <taxon>Tracheophyta</taxon>
        <taxon>Spermatophyta</taxon>
        <taxon>Magnoliopsida</taxon>
        <taxon>eudicotyledons</taxon>
        <taxon>Gunneridae</taxon>
        <taxon>Pentapetalae</taxon>
        <taxon>rosids</taxon>
        <taxon>fabids</taxon>
        <taxon>Fabales</taxon>
        <taxon>Fabaceae</taxon>
        <taxon>Papilionoideae</taxon>
        <taxon>50 kb inversion clade</taxon>
        <taxon>NPAAA clade</taxon>
        <taxon>Hologalegina</taxon>
        <taxon>IRL clade</taxon>
        <taxon>Trifolieae</taxon>
        <taxon>Trifolium</taxon>
    </lineage>
</organism>
<comment type="caution">
    <text evidence="2">The sequence shown here is derived from an EMBL/GenBank/DDBJ whole genome shotgun (WGS) entry which is preliminary data.</text>
</comment>
<gene>
    <name evidence="2" type="ORF">L195_g051616</name>
</gene>
<feature type="compositionally biased region" description="Basic and acidic residues" evidence="1">
    <location>
        <begin position="36"/>
        <end position="58"/>
    </location>
</feature>
<feature type="region of interest" description="Disordered" evidence="1">
    <location>
        <begin position="35"/>
        <end position="66"/>
    </location>
</feature>
<reference evidence="2 3" key="1">
    <citation type="journal article" date="2014" name="Am. J. Bot.">
        <title>Genome assembly and annotation for red clover (Trifolium pratense; Fabaceae).</title>
        <authorList>
            <person name="Istvanek J."/>
            <person name="Jaros M."/>
            <person name="Krenek A."/>
            <person name="Repkova J."/>
        </authorList>
    </citation>
    <scope>NUCLEOTIDE SEQUENCE [LARGE SCALE GENOMIC DNA]</scope>
    <source>
        <strain evidence="3">cv. Tatra</strain>
        <tissue evidence="2">Young leaves</tissue>
    </source>
</reference>
<dbReference type="AlphaFoldDB" id="A0A2K3K0S5"/>
<feature type="non-terminal residue" evidence="2">
    <location>
        <position position="1"/>
    </location>
</feature>
<dbReference type="EMBL" id="ASHM01081489">
    <property type="protein sequence ID" value="PNX59830.1"/>
    <property type="molecule type" value="Genomic_DNA"/>
</dbReference>
<reference evidence="2 3" key="2">
    <citation type="journal article" date="2017" name="Front. Plant Sci.">
        <title>Gene Classification and Mining of Molecular Markers Useful in Red Clover (Trifolium pratense) Breeding.</title>
        <authorList>
            <person name="Istvanek J."/>
            <person name="Dluhosova J."/>
            <person name="Dluhos P."/>
            <person name="Patkova L."/>
            <person name="Nedelnik J."/>
            <person name="Repkova J."/>
        </authorList>
    </citation>
    <scope>NUCLEOTIDE SEQUENCE [LARGE SCALE GENOMIC DNA]</scope>
    <source>
        <strain evidence="3">cv. Tatra</strain>
        <tissue evidence="2">Young leaves</tissue>
    </source>
</reference>
<evidence type="ECO:0000313" key="3">
    <source>
        <dbReference type="Proteomes" id="UP000236291"/>
    </source>
</evidence>
<protein>
    <submittedName>
        <fullName evidence="2">Uncharacterized protein</fullName>
    </submittedName>
</protein>
<proteinExistence type="predicted"/>
<dbReference type="Proteomes" id="UP000236291">
    <property type="component" value="Unassembled WGS sequence"/>
</dbReference>